<gene>
    <name evidence="3" type="ORF">LLUT_LOCUS41</name>
</gene>
<evidence type="ECO:0000313" key="3">
    <source>
        <dbReference type="EMBL" id="CAL0298981.1"/>
    </source>
</evidence>
<dbReference type="Gene3D" id="3.30.420.10">
    <property type="entry name" value="Ribonuclease H-like superfamily/Ribonuclease H"/>
    <property type="match status" value="1"/>
</dbReference>
<proteinExistence type="predicted"/>
<dbReference type="AlphaFoldDB" id="A0AAV1VQ19"/>
<dbReference type="SUPFAM" id="SSF53098">
    <property type="entry name" value="Ribonuclease H-like"/>
    <property type="match status" value="1"/>
</dbReference>
<dbReference type="PROSITE" id="PS50879">
    <property type="entry name" value="RNASE_H_1"/>
    <property type="match status" value="1"/>
</dbReference>
<feature type="compositionally biased region" description="Polar residues" evidence="1">
    <location>
        <begin position="128"/>
        <end position="144"/>
    </location>
</feature>
<feature type="region of interest" description="Disordered" evidence="1">
    <location>
        <begin position="128"/>
        <end position="156"/>
    </location>
</feature>
<organism evidence="3 4">
    <name type="scientific">Lupinus luteus</name>
    <name type="common">European yellow lupine</name>
    <dbReference type="NCBI Taxonomy" id="3873"/>
    <lineage>
        <taxon>Eukaryota</taxon>
        <taxon>Viridiplantae</taxon>
        <taxon>Streptophyta</taxon>
        <taxon>Embryophyta</taxon>
        <taxon>Tracheophyta</taxon>
        <taxon>Spermatophyta</taxon>
        <taxon>Magnoliopsida</taxon>
        <taxon>eudicotyledons</taxon>
        <taxon>Gunneridae</taxon>
        <taxon>Pentapetalae</taxon>
        <taxon>rosids</taxon>
        <taxon>fabids</taxon>
        <taxon>Fabales</taxon>
        <taxon>Fabaceae</taxon>
        <taxon>Papilionoideae</taxon>
        <taxon>50 kb inversion clade</taxon>
        <taxon>genistoids sensu lato</taxon>
        <taxon>core genistoids</taxon>
        <taxon>Genisteae</taxon>
        <taxon>Lupinus</taxon>
    </lineage>
</organism>
<evidence type="ECO:0000256" key="1">
    <source>
        <dbReference type="SAM" id="MobiDB-lite"/>
    </source>
</evidence>
<dbReference type="InterPro" id="IPR012337">
    <property type="entry name" value="RNaseH-like_sf"/>
</dbReference>
<feature type="compositionally biased region" description="Polar residues" evidence="1">
    <location>
        <begin position="183"/>
        <end position="203"/>
    </location>
</feature>
<dbReference type="GO" id="GO:0003676">
    <property type="term" value="F:nucleic acid binding"/>
    <property type="evidence" value="ECO:0007669"/>
    <property type="project" value="InterPro"/>
</dbReference>
<feature type="domain" description="RNase H type-1" evidence="2">
    <location>
        <begin position="241"/>
        <end position="372"/>
    </location>
</feature>
<dbReference type="Proteomes" id="UP001497480">
    <property type="component" value="Unassembled WGS sequence"/>
</dbReference>
<dbReference type="InterPro" id="IPR002156">
    <property type="entry name" value="RNaseH_domain"/>
</dbReference>
<reference evidence="3 4" key="1">
    <citation type="submission" date="2024-03" db="EMBL/GenBank/DDBJ databases">
        <authorList>
            <person name="Martinez-Hernandez J."/>
        </authorList>
    </citation>
    <scope>NUCLEOTIDE SEQUENCE [LARGE SCALE GENOMIC DNA]</scope>
</reference>
<accession>A0AAV1VQ19</accession>
<dbReference type="FunFam" id="3.30.420.10:FF:000076">
    <property type="entry name" value="RBR-type E3 ubiquitin transferase"/>
    <property type="match status" value="1"/>
</dbReference>
<feature type="region of interest" description="Disordered" evidence="1">
    <location>
        <begin position="182"/>
        <end position="233"/>
    </location>
</feature>
<evidence type="ECO:0000259" key="2">
    <source>
        <dbReference type="PROSITE" id="PS50879"/>
    </source>
</evidence>
<dbReference type="EMBL" id="CAXHTB010000001">
    <property type="protein sequence ID" value="CAL0298981.1"/>
    <property type="molecule type" value="Genomic_DNA"/>
</dbReference>
<dbReference type="GO" id="GO:0004523">
    <property type="term" value="F:RNA-DNA hybrid ribonuclease activity"/>
    <property type="evidence" value="ECO:0007669"/>
    <property type="project" value="InterPro"/>
</dbReference>
<name>A0AAV1VQ19_LUPLU</name>
<dbReference type="InterPro" id="IPR036397">
    <property type="entry name" value="RNaseH_sf"/>
</dbReference>
<feature type="compositionally biased region" description="Polar residues" evidence="1">
    <location>
        <begin position="218"/>
        <end position="233"/>
    </location>
</feature>
<dbReference type="Pfam" id="PF13456">
    <property type="entry name" value="RVT_3"/>
    <property type="match status" value="1"/>
</dbReference>
<evidence type="ECO:0000313" key="4">
    <source>
        <dbReference type="Proteomes" id="UP001497480"/>
    </source>
</evidence>
<dbReference type="PANTHER" id="PTHR46387:SF40">
    <property type="entry name" value="POLYNUCLEOTIDYL TRANSFERASE, RIBONUCLEASE H-LIKE SUPERFAMILY PROTEIN"/>
    <property type="match status" value="1"/>
</dbReference>
<dbReference type="CDD" id="cd09279">
    <property type="entry name" value="RNase_HI_like"/>
    <property type="match status" value="1"/>
</dbReference>
<keyword evidence="4" id="KW-1185">Reference proteome</keyword>
<dbReference type="PANTHER" id="PTHR46387">
    <property type="entry name" value="POLYNUCLEOTIDYL TRANSFERASE, RIBONUCLEASE H-LIKE SUPERFAMILY PROTEIN"/>
    <property type="match status" value="1"/>
</dbReference>
<comment type="caution">
    <text evidence="3">The sequence shown here is derived from an EMBL/GenBank/DDBJ whole genome shotgun (WGS) entry which is preliminary data.</text>
</comment>
<protein>
    <recommendedName>
        <fullName evidence="2">RNase H type-1 domain-containing protein</fullName>
    </recommendedName>
</protein>
<sequence length="385" mass="41798">MFLFEIDEAFFDVICSVSVIMAEEKNVFYVVKKGDVVGIYNSFTDIQPLLASSSVSGESISIHKGYALPKKSEEYLISHGLKGASYSINASDVKEGLFGRLLTCPYQHPPSTEGRALDVISSSIKAQEATQNSVAQPSPFSLNSRPLMEDVPRSEPSTSVAKSCLFSTNYPRPLIRNVPRLEPSTSKLAGSTSFSTNSPSPLTMNVPRSEPTTFKAAGSSSFSSNTPRPVTTYYSEPEPSTCLSCTLHFDGASKGNPGPAGAGAVLHAEDGSKVYRLREGVGIQTNNVAEYRGLILGLKQALKNGYKHIRVQGDSLLVCNQVQGKWKIKNQNMGILCNEANELKKKFLSFQINHVLREFNSEADAQANLAVNLRDGQVQEDCAAR</sequence>